<comment type="subcellular location">
    <subcellularLocation>
        <location evidence="1 7">Membrane</location>
        <topology evidence="1 7">Multi-pass membrane protein</topology>
    </subcellularLocation>
</comment>
<evidence type="ECO:0000256" key="2">
    <source>
        <dbReference type="ARBA" id="ARBA00006840"/>
    </source>
</evidence>
<dbReference type="PRINTS" id="PR00259">
    <property type="entry name" value="TMFOUR"/>
</dbReference>
<evidence type="ECO:0000256" key="1">
    <source>
        <dbReference type="ARBA" id="ARBA00004141"/>
    </source>
</evidence>
<keyword evidence="4 7" id="KW-1133">Transmembrane helix</keyword>
<keyword evidence="6" id="KW-1015">Disulfide bond</keyword>
<name>A0A8R9Z4P6_HALDI</name>
<dbReference type="PIRSF" id="PIRSF002419">
    <property type="entry name" value="Tetraspanin"/>
    <property type="match status" value="1"/>
</dbReference>
<dbReference type="PANTHER" id="PTHR19282:SF544">
    <property type="entry name" value="TETRASPANIN"/>
    <property type="match status" value="1"/>
</dbReference>
<comment type="similarity">
    <text evidence="2 7">Belongs to the tetraspanin (TM4SF) family.</text>
</comment>
<keyword evidence="3 7" id="KW-0812">Transmembrane</keyword>
<protein>
    <recommendedName>
        <fullName evidence="7">Tetraspanin</fullName>
    </recommendedName>
</protein>
<evidence type="ECO:0000256" key="7">
    <source>
        <dbReference type="RuleBase" id="RU361218"/>
    </source>
</evidence>
<dbReference type="InterPro" id="IPR000301">
    <property type="entry name" value="Tetraspanin_animals"/>
</dbReference>
<dbReference type="InterPro" id="IPR018499">
    <property type="entry name" value="Tetraspanin/Peripherin"/>
</dbReference>
<dbReference type="GO" id="GO:0005886">
    <property type="term" value="C:plasma membrane"/>
    <property type="evidence" value="ECO:0007669"/>
    <property type="project" value="TreeGrafter"/>
</dbReference>
<dbReference type="SUPFAM" id="SSF48652">
    <property type="entry name" value="Tetraspanin"/>
    <property type="match status" value="1"/>
</dbReference>
<feature type="transmembrane region" description="Helical" evidence="7">
    <location>
        <begin position="67"/>
        <end position="91"/>
    </location>
</feature>
<evidence type="ECO:0000256" key="4">
    <source>
        <dbReference type="ARBA" id="ARBA00022989"/>
    </source>
</evidence>
<dbReference type="Gene3D" id="1.10.1450.10">
    <property type="entry name" value="Tetraspanin"/>
    <property type="match status" value="1"/>
</dbReference>
<accession>A0A8R9Z4P6</accession>
<feature type="transmembrane region" description="Helical" evidence="7">
    <location>
        <begin position="33"/>
        <end position="55"/>
    </location>
</feature>
<evidence type="ECO:0000313" key="8">
    <source>
        <dbReference type="EMBL" id="AYP63834.1"/>
    </source>
</evidence>
<dbReference type="InterPro" id="IPR008952">
    <property type="entry name" value="Tetraspanin_EC2_sf"/>
</dbReference>
<feature type="transmembrane region" description="Helical" evidence="7">
    <location>
        <begin position="103"/>
        <end position="124"/>
    </location>
</feature>
<keyword evidence="5 7" id="KW-0472">Membrane</keyword>
<reference evidence="8" key="1">
    <citation type="submission" date="2018-04" db="EMBL/GenBank/DDBJ databases">
        <authorList>
            <person name="Priyathilaka T.T."/>
            <person name="Lee J."/>
        </authorList>
    </citation>
    <scope>NUCLEOTIDE SEQUENCE</scope>
</reference>
<dbReference type="EMBL" id="MH205675">
    <property type="protein sequence ID" value="AYP63834.1"/>
    <property type="molecule type" value="mRNA"/>
</dbReference>
<dbReference type="AlphaFoldDB" id="A0A8R9Z4P6"/>
<evidence type="ECO:0000256" key="6">
    <source>
        <dbReference type="PIRSR" id="PIRSR002419-1"/>
    </source>
</evidence>
<evidence type="ECO:0000256" key="5">
    <source>
        <dbReference type="ARBA" id="ARBA00023136"/>
    </source>
</evidence>
<dbReference type="PANTHER" id="PTHR19282">
    <property type="entry name" value="TETRASPANIN"/>
    <property type="match status" value="1"/>
</dbReference>
<proteinExistence type="evidence at transcript level"/>
<feature type="disulfide bond" evidence="6">
    <location>
        <begin position="163"/>
        <end position="180"/>
    </location>
</feature>
<organism evidence="8">
    <name type="scientific">Haliotis discus discus</name>
    <name type="common">disc abalone</name>
    <dbReference type="NCBI Taxonomy" id="91233"/>
    <lineage>
        <taxon>Eukaryota</taxon>
        <taxon>Metazoa</taxon>
        <taxon>Spiralia</taxon>
        <taxon>Lophotrochozoa</taxon>
        <taxon>Mollusca</taxon>
        <taxon>Gastropoda</taxon>
        <taxon>Vetigastropoda</taxon>
        <taxon>Lepetellida</taxon>
        <taxon>Haliotoidea</taxon>
        <taxon>Haliotidae</taxon>
        <taxon>Haliotis</taxon>
    </lineage>
</organism>
<feature type="transmembrane region" description="Helical" evidence="7">
    <location>
        <begin position="240"/>
        <end position="263"/>
    </location>
</feature>
<sequence length="281" mass="31384">MERMLPELRPNRKHPRRSMCACTAYSCNKLLLFLYTLVFVCVGIILLGIGIIVEVHRQDIQSVNNRLALPVALLIVVGLLIAINAFCGLVGTVTENPTLLKVFLVGTIVAFLLQVSIGIVAYVYREKVPDILSDELMFGVEKYTENDDIARAMNFIQKSFKCCGFKTFEDYINYNKDFSCVSPKPMACGVPYTCCKVRENVALPKTCGYGVMGNATLSDVIYTEGCTDAFLNWLASHLDYVGATALGCAIPQIFGMLLAYFFIRRVGDLRVWYRVDNFRSG</sequence>
<evidence type="ECO:0000256" key="3">
    <source>
        <dbReference type="ARBA" id="ARBA00022692"/>
    </source>
</evidence>
<dbReference type="Pfam" id="PF00335">
    <property type="entry name" value="Tetraspanin"/>
    <property type="match status" value="1"/>
</dbReference>